<dbReference type="Pfam" id="PF00486">
    <property type="entry name" value="Trans_reg_C"/>
    <property type="match status" value="1"/>
</dbReference>
<dbReference type="Pfam" id="PF00072">
    <property type="entry name" value="Response_reg"/>
    <property type="match status" value="1"/>
</dbReference>
<gene>
    <name evidence="10" type="ORF">AAFP95_09990</name>
</gene>
<evidence type="ECO:0000313" key="10">
    <source>
        <dbReference type="EMBL" id="XAO76097.1"/>
    </source>
</evidence>
<evidence type="ECO:0000256" key="4">
    <source>
        <dbReference type="ARBA" id="ARBA00023125"/>
    </source>
</evidence>
<dbReference type="GO" id="GO:0005829">
    <property type="term" value="C:cytosol"/>
    <property type="evidence" value="ECO:0007669"/>
    <property type="project" value="TreeGrafter"/>
</dbReference>
<dbReference type="RefSeq" id="WP_345767563.1">
    <property type="nucleotide sequence ID" value="NZ_CP154834.1"/>
</dbReference>
<dbReference type="PANTHER" id="PTHR48111:SF22">
    <property type="entry name" value="REGULATOR OF RPOS"/>
    <property type="match status" value="1"/>
</dbReference>
<reference evidence="10 11" key="1">
    <citation type="submission" date="2024-04" db="EMBL/GenBank/DDBJ databases">
        <title>Genome sequencing and assembly of rice foliar adapted Chryseobacterium endophyticum OsEnb-ALM-A6.</title>
        <authorList>
            <person name="Kumar S."/>
            <person name="Javed M."/>
            <person name="Chouhan V."/>
            <person name="Charishma K."/>
            <person name="Patel A."/>
            <person name="Kumar M."/>
            <person name="Sahu K.P."/>
            <person name="Kumar A."/>
        </authorList>
    </citation>
    <scope>NUCLEOTIDE SEQUENCE [LARGE SCALE GENOMIC DNA]</scope>
    <source>
        <strain evidence="10 11">OsEnb-ALM-A6</strain>
    </source>
</reference>
<keyword evidence="11" id="KW-1185">Reference proteome</keyword>
<evidence type="ECO:0000313" key="11">
    <source>
        <dbReference type="Proteomes" id="UP001463665"/>
    </source>
</evidence>
<organism evidence="10 11">
    <name type="scientific">Chryseobacterium endophyticum</name>
    <dbReference type="NCBI Taxonomy" id="1854762"/>
    <lineage>
        <taxon>Bacteria</taxon>
        <taxon>Pseudomonadati</taxon>
        <taxon>Bacteroidota</taxon>
        <taxon>Flavobacteriia</taxon>
        <taxon>Flavobacteriales</taxon>
        <taxon>Weeksellaceae</taxon>
        <taxon>Chryseobacterium group</taxon>
        <taxon>Chryseobacterium</taxon>
    </lineage>
</organism>
<keyword evidence="5" id="KW-0804">Transcription</keyword>
<accession>A0AAU6WSR6</accession>
<dbReference type="InterPro" id="IPR036388">
    <property type="entry name" value="WH-like_DNA-bd_sf"/>
</dbReference>
<dbReference type="InterPro" id="IPR039420">
    <property type="entry name" value="WalR-like"/>
</dbReference>
<dbReference type="InterPro" id="IPR001789">
    <property type="entry name" value="Sig_transdc_resp-reg_receiver"/>
</dbReference>
<evidence type="ECO:0000256" key="7">
    <source>
        <dbReference type="PROSITE-ProRule" id="PRU01091"/>
    </source>
</evidence>
<evidence type="ECO:0000256" key="6">
    <source>
        <dbReference type="PROSITE-ProRule" id="PRU00169"/>
    </source>
</evidence>
<dbReference type="PROSITE" id="PS50110">
    <property type="entry name" value="RESPONSE_REGULATORY"/>
    <property type="match status" value="1"/>
</dbReference>
<dbReference type="PANTHER" id="PTHR48111">
    <property type="entry name" value="REGULATOR OF RPOS"/>
    <property type="match status" value="1"/>
</dbReference>
<feature type="DNA-binding region" description="OmpR/PhoB-type" evidence="7">
    <location>
        <begin position="124"/>
        <end position="222"/>
    </location>
</feature>
<name>A0AAU6WSR6_9FLAO</name>
<evidence type="ECO:0000256" key="1">
    <source>
        <dbReference type="ARBA" id="ARBA00022553"/>
    </source>
</evidence>
<dbReference type="InterPro" id="IPR011006">
    <property type="entry name" value="CheY-like_superfamily"/>
</dbReference>
<keyword evidence="2" id="KW-0902">Two-component regulatory system</keyword>
<dbReference type="SMART" id="SM00448">
    <property type="entry name" value="REC"/>
    <property type="match status" value="1"/>
</dbReference>
<dbReference type="GO" id="GO:0000156">
    <property type="term" value="F:phosphorelay response regulator activity"/>
    <property type="evidence" value="ECO:0007669"/>
    <property type="project" value="TreeGrafter"/>
</dbReference>
<dbReference type="GO" id="GO:0006355">
    <property type="term" value="P:regulation of DNA-templated transcription"/>
    <property type="evidence" value="ECO:0007669"/>
    <property type="project" value="InterPro"/>
</dbReference>
<dbReference type="PROSITE" id="PS51755">
    <property type="entry name" value="OMPR_PHOB"/>
    <property type="match status" value="1"/>
</dbReference>
<dbReference type="Gene3D" id="3.40.50.2300">
    <property type="match status" value="1"/>
</dbReference>
<dbReference type="AlphaFoldDB" id="A0AAU6WSR6"/>
<dbReference type="InterPro" id="IPR001867">
    <property type="entry name" value="OmpR/PhoB-type_DNA-bd"/>
</dbReference>
<dbReference type="GO" id="GO:0000976">
    <property type="term" value="F:transcription cis-regulatory region binding"/>
    <property type="evidence" value="ECO:0007669"/>
    <property type="project" value="TreeGrafter"/>
</dbReference>
<protein>
    <submittedName>
        <fullName evidence="10">Response regulator transcription factor</fullName>
    </submittedName>
</protein>
<proteinExistence type="predicted"/>
<dbReference type="CDD" id="cd00383">
    <property type="entry name" value="trans_reg_C"/>
    <property type="match status" value="1"/>
</dbReference>
<evidence type="ECO:0000259" key="8">
    <source>
        <dbReference type="PROSITE" id="PS50110"/>
    </source>
</evidence>
<feature type="domain" description="OmpR/PhoB-type" evidence="9">
    <location>
        <begin position="124"/>
        <end position="222"/>
    </location>
</feature>
<sequence length="225" mass="25548">MRILIVEDEKKLAGFMRQGLSQAGYPVEVCNDGSEALELAVKNDFDLILLDLMLPGINGFDFIKNLRVFGAETPVIIISAIVDSRQVVEGLNLGAVDYIRKPFEWDELLARIRTVSRFSSRSVQQKIRIEDLEIDIPSRKVKRGGSEIELTSKEFILLEYLARNANLVLTKNQLLENAWNMNFDPESNIVEVYMHQLRKKIDKGFETQLIKTVIGAGYMLKGNKS</sequence>
<dbReference type="Proteomes" id="UP001463665">
    <property type="component" value="Chromosome"/>
</dbReference>
<evidence type="ECO:0000256" key="3">
    <source>
        <dbReference type="ARBA" id="ARBA00023015"/>
    </source>
</evidence>
<dbReference type="SMART" id="SM00862">
    <property type="entry name" value="Trans_reg_C"/>
    <property type="match status" value="1"/>
</dbReference>
<dbReference type="FunFam" id="1.10.10.10:FF:000005">
    <property type="entry name" value="Two-component system response regulator"/>
    <property type="match status" value="1"/>
</dbReference>
<dbReference type="EMBL" id="CP154834">
    <property type="protein sequence ID" value="XAO76097.1"/>
    <property type="molecule type" value="Genomic_DNA"/>
</dbReference>
<feature type="modified residue" description="4-aspartylphosphate" evidence="6">
    <location>
        <position position="51"/>
    </location>
</feature>
<dbReference type="Gene3D" id="1.10.10.10">
    <property type="entry name" value="Winged helix-like DNA-binding domain superfamily/Winged helix DNA-binding domain"/>
    <property type="match status" value="1"/>
</dbReference>
<evidence type="ECO:0000256" key="5">
    <source>
        <dbReference type="ARBA" id="ARBA00023163"/>
    </source>
</evidence>
<keyword evidence="1 6" id="KW-0597">Phosphoprotein</keyword>
<keyword evidence="4 7" id="KW-0238">DNA-binding</keyword>
<feature type="domain" description="Response regulatory" evidence="8">
    <location>
        <begin position="2"/>
        <end position="116"/>
    </location>
</feature>
<evidence type="ECO:0000259" key="9">
    <source>
        <dbReference type="PROSITE" id="PS51755"/>
    </source>
</evidence>
<evidence type="ECO:0000256" key="2">
    <source>
        <dbReference type="ARBA" id="ARBA00023012"/>
    </source>
</evidence>
<keyword evidence="3" id="KW-0805">Transcription regulation</keyword>
<dbReference type="SUPFAM" id="SSF52172">
    <property type="entry name" value="CheY-like"/>
    <property type="match status" value="1"/>
</dbReference>
<dbReference type="GO" id="GO:0032993">
    <property type="term" value="C:protein-DNA complex"/>
    <property type="evidence" value="ECO:0007669"/>
    <property type="project" value="TreeGrafter"/>
</dbReference>